<dbReference type="PANTHER" id="PTHR23079">
    <property type="entry name" value="RNA-DEPENDENT RNA POLYMERASE"/>
    <property type="match status" value="1"/>
</dbReference>
<evidence type="ECO:0000313" key="6">
    <source>
        <dbReference type="EMBL" id="PFX24116.1"/>
    </source>
</evidence>
<dbReference type="PANTHER" id="PTHR23079:SF55">
    <property type="entry name" value="RNA-DIRECTED RNA POLYMERASE"/>
    <property type="match status" value="1"/>
</dbReference>
<keyword evidence="1" id="KW-0808">Transferase</keyword>
<accession>A0A2B4S3Y0</accession>
<name>A0A2B4S3Y0_STYPI</name>
<dbReference type="Proteomes" id="UP000225706">
    <property type="component" value="Unassembled WGS sequence"/>
</dbReference>
<comment type="caution">
    <text evidence="6">The sequence shown here is derived from an EMBL/GenBank/DDBJ whole genome shotgun (WGS) entry which is preliminary data.</text>
</comment>
<reference evidence="7" key="1">
    <citation type="journal article" date="2017" name="bioRxiv">
        <title>Comparative analysis of the genomes of Stylophora pistillata and Acropora digitifera provides evidence for extensive differences between species of corals.</title>
        <authorList>
            <person name="Voolstra C.R."/>
            <person name="Li Y."/>
            <person name="Liew Y.J."/>
            <person name="Baumgarten S."/>
            <person name="Zoccola D."/>
            <person name="Flot J.-F."/>
            <person name="Tambutte S."/>
            <person name="Allemand D."/>
            <person name="Aranda M."/>
        </authorList>
    </citation>
    <scope>NUCLEOTIDE SEQUENCE [LARGE SCALE GENOMIC DNA]</scope>
</reference>
<comment type="catalytic activity">
    <reaction evidence="1">
        <text>RNA(n) + a ribonucleoside 5'-triphosphate = RNA(n+1) + diphosphate</text>
        <dbReference type="Rhea" id="RHEA:21248"/>
        <dbReference type="Rhea" id="RHEA-COMP:14527"/>
        <dbReference type="Rhea" id="RHEA-COMP:17342"/>
        <dbReference type="ChEBI" id="CHEBI:33019"/>
        <dbReference type="ChEBI" id="CHEBI:61557"/>
        <dbReference type="ChEBI" id="CHEBI:140395"/>
        <dbReference type="EC" id="2.7.7.48"/>
    </reaction>
</comment>
<proteinExistence type="inferred from homology"/>
<feature type="coiled-coil region" evidence="2">
    <location>
        <begin position="677"/>
        <end position="704"/>
    </location>
</feature>
<feature type="compositionally biased region" description="Polar residues" evidence="3">
    <location>
        <begin position="559"/>
        <end position="568"/>
    </location>
</feature>
<dbReference type="GO" id="GO:0031380">
    <property type="term" value="C:nuclear RNA-directed RNA polymerase complex"/>
    <property type="evidence" value="ECO:0007669"/>
    <property type="project" value="TreeGrafter"/>
</dbReference>
<feature type="domain" description="RDRP core" evidence="5">
    <location>
        <begin position="143"/>
        <end position="694"/>
    </location>
</feature>
<dbReference type="InterPro" id="IPR057596">
    <property type="entry name" value="RDRP_core"/>
</dbReference>
<evidence type="ECO:0000256" key="2">
    <source>
        <dbReference type="SAM" id="Coils"/>
    </source>
</evidence>
<dbReference type="Pfam" id="PF05183">
    <property type="entry name" value="RdRP"/>
    <property type="match status" value="1"/>
</dbReference>
<evidence type="ECO:0000259" key="5">
    <source>
        <dbReference type="Pfam" id="PF05183"/>
    </source>
</evidence>
<feature type="region of interest" description="Disordered" evidence="3">
    <location>
        <begin position="542"/>
        <end position="614"/>
    </location>
</feature>
<dbReference type="InterPro" id="IPR007855">
    <property type="entry name" value="RDRP"/>
</dbReference>
<dbReference type="GO" id="GO:0003723">
    <property type="term" value="F:RNA binding"/>
    <property type="evidence" value="ECO:0007669"/>
    <property type="project" value="UniProtKB-KW"/>
</dbReference>
<dbReference type="AlphaFoldDB" id="A0A2B4S3Y0"/>
<keyword evidence="4" id="KW-1133">Transmembrane helix</keyword>
<dbReference type="GO" id="GO:0030422">
    <property type="term" value="P:siRNA processing"/>
    <property type="evidence" value="ECO:0007669"/>
    <property type="project" value="TreeGrafter"/>
</dbReference>
<sequence length="732" mass="83471">MFAKRGIGFMPPVHYISRCKGALYSFRALFPLKKRRLDREKSPLVYLVWLMIAFLQQVYSKKGFPGMAGPLFIECETPRLKCPCDGKLYVRRVNLKKGSQTLEIQEVKNSLMINQLESEGNEHGRQNVWEKLLMVKFSSYTACEIIETLTKTIQYDDSRYCFLGFSDVQLKDKTCFLIAETDKQISERRKKFGNFGLPCPDQITSIKDLFEPLKRSLQLKKEKTEFKNNAENTEMSGFISPELAKQISSKSPSVVQVICPGFSGKLVLDHEIRSKVLLTEEMKEEIEVLFNTSESMNNYGDPVTIGIIDYSKPYEMGYLNLYTVMFLRERGVASDYLKELQRFYYEMLEKLGTGSETHAKYFLRLIGRKDIFEMTEDGLTPVVKETIGQMKSNEINKMKEVDDSLKILVSQSREVFGIVDPYKNQKNKLKSNQCVFAPDLDSLNLQDKELFEFVEKVLVIPEPCYSASDIQELEVVRDSHGQYTHLKDCIVLPSQTKAQAVPGKYFVTWDSNLLKQSTPSSSRNFSIPNLLSLLGCGRPSEELTDTGTVTEIDKADTLEASTDGASVTETDKADTPEASTDTASVIETDKAETPEARTAITTDTSVPSTTRDRHKEDISFQKELIRYFAEFKSSDDLILSVKEHFKNFSFLKESPSCPECETLGKYLSQSTDWNAQRDDIEKYLRKLDREYKKKKQSSKAQESEGSADRFCTSDLQALCDEMTNHLNEFLAP</sequence>
<keyword evidence="7" id="KW-1185">Reference proteome</keyword>
<keyword evidence="1" id="KW-0694">RNA-binding</keyword>
<evidence type="ECO:0000313" key="7">
    <source>
        <dbReference type="Proteomes" id="UP000225706"/>
    </source>
</evidence>
<protein>
    <recommendedName>
        <fullName evidence="1">RNA-dependent RNA polymerase</fullName>
        <ecNumber evidence="1">2.7.7.48</ecNumber>
    </recommendedName>
</protein>
<keyword evidence="1" id="KW-0548">Nucleotidyltransferase</keyword>
<comment type="similarity">
    <text evidence="1">Belongs to the RdRP family.</text>
</comment>
<gene>
    <name evidence="6" type="primary">RDR1</name>
    <name evidence="6" type="ORF">AWC38_SpisGene11279</name>
</gene>
<keyword evidence="4" id="KW-0812">Transmembrane</keyword>
<dbReference type="OrthoDB" id="6513042at2759"/>
<dbReference type="EC" id="2.7.7.48" evidence="1"/>
<keyword evidence="1 6" id="KW-0696">RNA-directed RNA polymerase</keyword>
<keyword evidence="2" id="KW-0175">Coiled coil</keyword>
<keyword evidence="4" id="KW-0472">Membrane</keyword>
<dbReference type="EMBL" id="LSMT01000185">
    <property type="protein sequence ID" value="PFX24116.1"/>
    <property type="molecule type" value="Genomic_DNA"/>
</dbReference>
<feature type="compositionally biased region" description="Polar residues" evidence="3">
    <location>
        <begin position="599"/>
        <end position="609"/>
    </location>
</feature>
<dbReference type="GO" id="GO:0003968">
    <property type="term" value="F:RNA-directed RNA polymerase activity"/>
    <property type="evidence" value="ECO:0007669"/>
    <property type="project" value="UniProtKB-KW"/>
</dbReference>
<feature type="transmembrane region" description="Helical" evidence="4">
    <location>
        <begin position="43"/>
        <end position="59"/>
    </location>
</feature>
<evidence type="ECO:0000256" key="3">
    <source>
        <dbReference type="SAM" id="MobiDB-lite"/>
    </source>
</evidence>
<organism evidence="6 7">
    <name type="scientific">Stylophora pistillata</name>
    <name type="common">Smooth cauliflower coral</name>
    <dbReference type="NCBI Taxonomy" id="50429"/>
    <lineage>
        <taxon>Eukaryota</taxon>
        <taxon>Metazoa</taxon>
        <taxon>Cnidaria</taxon>
        <taxon>Anthozoa</taxon>
        <taxon>Hexacorallia</taxon>
        <taxon>Scleractinia</taxon>
        <taxon>Astrocoeniina</taxon>
        <taxon>Pocilloporidae</taxon>
        <taxon>Stylophora</taxon>
    </lineage>
</organism>
<evidence type="ECO:0000256" key="4">
    <source>
        <dbReference type="SAM" id="Phobius"/>
    </source>
</evidence>
<evidence type="ECO:0000256" key="1">
    <source>
        <dbReference type="RuleBase" id="RU363098"/>
    </source>
</evidence>